<dbReference type="VEuPathDB" id="GiardiaDB:QR46_2958"/>
<dbReference type="VEuPathDB" id="GiardiaDB:DHA2_151598"/>
<comment type="caution">
    <text evidence="1">The sequence shown here is derived from an EMBL/GenBank/DDBJ whole genome shotgun (WGS) entry which is preliminary data.</text>
</comment>
<dbReference type="Pfam" id="PF03302">
    <property type="entry name" value="VSP"/>
    <property type="match status" value="2"/>
</dbReference>
<sequence>MHKGICMLQELHPDICIRAGAGVCEECSNLYFKNPVASTTMDSCIACNDVTGVNGYKGVENCAACAPPATAGPATCTDCLDRYILNGQKQCEESCPEVDENSKATGKCLKGYCNVLNGKYCSRCSLDSDYLVDGKCTSTNSNICTQQASPNGTCASCANTHILYMGGCYDPATSPGNKTCTKHKLIGSTLYCFQCGVLTDLLIDGHCLAPSSATSAACTLHRVPAGTCYYCDNTHFLMSGSCVSATTAPGNLVCQDIGPHDGICETCKEGYYAPPDRSSVSDSCIPCTDDSSTLKGIPHCKSCAASSGSLLCTACEKFYRPMNEGSECVQTCVEEEKSSSSNERRCKTGKCDVMGTFYCSQCATDTEAPINGLCAPLDESVCVPHDVKNGTCKYCARGHIMYRGGCYRIGSVEAADICDAQDVVTTGAGSFCIRCKQTDEVPIDGECKASTDECTVKDSGVCKSCRQA</sequence>
<dbReference type="AlphaFoldDB" id="V6TMT4"/>
<dbReference type="InterPro" id="IPR052798">
    <property type="entry name" value="Giardia_VSA"/>
</dbReference>
<reference evidence="2" key="1">
    <citation type="submission" date="2012-02" db="EMBL/GenBank/DDBJ databases">
        <title>Genome sequencing of Giardia lamblia Genotypes A2 and B isolates (DH and GS) and comparative analysis with the genomes of Genotypes A1 and E (WB and Pig).</title>
        <authorList>
            <person name="Adam R."/>
            <person name="Dahlstrom E."/>
            <person name="Martens C."/>
            <person name="Bruno D."/>
            <person name="Barbian K."/>
            <person name="Porcella S.F."/>
            <person name="Nash T."/>
        </authorList>
    </citation>
    <scope>NUCLEOTIDE SEQUENCE</scope>
    <source>
        <strain evidence="2">GS</strain>
    </source>
</reference>
<protein>
    <submittedName>
        <fullName evidence="1">Variant-specific surface protein</fullName>
    </submittedName>
</protein>
<gene>
    <name evidence="1" type="ORF">GSB_152440</name>
</gene>
<proteinExistence type="predicted"/>
<evidence type="ECO:0000313" key="2">
    <source>
        <dbReference type="Proteomes" id="UP000018040"/>
    </source>
</evidence>
<dbReference type="PANTHER" id="PTHR23275:SF100">
    <property type="entry name" value="EGF-LIKE DOMAIN-CONTAINING PROTEIN"/>
    <property type="match status" value="1"/>
</dbReference>
<dbReference type="VEuPathDB" id="GiardiaDB:GL50803_00113416"/>
<reference evidence="1 2" key="2">
    <citation type="journal article" date="2013" name="Genome Biol. Evol.">
        <title>Genome sequencing of Giardia lamblia genotypes A2 and B isolates (DH and GS) and comparative analysis with the genomes of genotypes A1 and E (WB and Pig).</title>
        <authorList>
            <person name="Adam R.D."/>
            <person name="Dahlstrom E.W."/>
            <person name="Martens C.A."/>
            <person name="Bruno D.P."/>
            <person name="Barbian K.D."/>
            <person name="Ricklefs S.M."/>
            <person name="Hernandez M.M."/>
            <person name="Narla N.P."/>
            <person name="Patel R.B."/>
            <person name="Porcella S.F."/>
            <person name="Nash T.E."/>
        </authorList>
    </citation>
    <scope>NUCLEOTIDE SEQUENCE [LARGE SCALE GENOMIC DNA]</scope>
    <source>
        <strain evidence="1 2">GS</strain>
    </source>
</reference>
<dbReference type="InterPro" id="IPR005127">
    <property type="entry name" value="Giardia_VSP"/>
</dbReference>
<name>V6TMT4_GIAIN</name>
<accession>V6TMT4</accession>
<organism evidence="1 2">
    <name type="scientific">Giardia intestinalis</name>
    <name type="common">Giardia lamblia</name>
    <dbReference type="NCBI Taxonomy" id="5741"/>
    <lineage>
        <taxon>Eukaryota</taxon>
        <taxon>Metamonada</taxon>
        <taxon>Diplomonadida</taxon>
        <taxon>Hexamitidae</taxon>
        <taxon>Giardiinae</taxon>
        <taxon>Giardia</taxon>
    </lineage>
</organism>
<evidence type="ECO:0000313" key="1">
    <source>
        <dbReference type="EMBL" id="ESU39959.1"/>
    </source>
</evidence>
<dbReference type="Proteomes" id="UP000018040">
    <property type="component" value="Unassembled WGS sequence"/>
</dbReference>
<dbReference type="EMBL" id="AHHH01000387">
    <property type="protein sequence ID" value="ESU39959.1"/>
    <property type="molecule type" value="Genomic_DNA"/>
</dbReference>
<dbReference type="PANTHER" id="PTHR23275">
    <property type="entry name" value="CABRIOLET.-RELATED"/>
    <property type="match status" value="1"/>
</dbReference>